<feature type="domain" description="6-phosphogluconate dehydrogenase NADP-binding" evidence="5">
    <location>
        <begin position="18"/>
        <end position="171"/>
    </location>
</feature>
<dbReference type="GO" id="GO:0050661">
    <property type="term" value="F:NADP binding"/>
    <property type="evidence" value="ECO:0007669"/>
    <property type="project" value="InterPro"/>
</dbReference>
<evidence type="ECO:0000256" key="4">
    <source>
        <dbReference type="PIRSR" id="PIRSR000103-1"/>
    </source>
</evidence>
<gene>
    <name evidence="7" type="ORF">ISQ64_03875</name>
</gene>
<evidence type="ECO:0000256" key="1">
    <source>
        <dbReference type="ARBA" id="ARBA00009080"/>
    </source>
</evidence>
<evidence type="ECO:0000259" key="5">
    <source>
        <dbReference type="Pfam" id="PF03446"/>
    </source>
</evidence>
<dbReference type="InterPro" id="IPR013328">
    <property type="entry name" value="6PGD_dom2"/>
</dbReference>
<evidence type="ECO:0000313" key="8">
    <source>
        <dbReference type="Proteomes" id="UP000711391"/>
    </source>
</evidence>
<dbReference type="SUPFAM" id="SSF48179">
    <property type="entry name" value="6-phosphogluconate dehydrogenase C-terminal domain-like"/>
    <property type="match status" value="1"/>
</dbReference>
<dbReference type="InterPro" id="IPR006115">
    <property type="entry name" value="6PGDH_NADP-bd"/>
</dbReference>
<dbReference type="GO" id="GO:0016491">
    <property type="term" value="F:oxidoreductase activity"/>
    <property type="evidence" value="ECO:0007669"/>
    <property type="project" value="UniProtKB-KW"/>
</dbReference>
<dbReference type="InterPro" id="IPR036291">
    <property type="entry name" value="NAD(P)-bd_dom_sf"/>
</dbReference>
<keyword evidence="3" id="KW-0520">NAD</keyword>
<feature type="active site" evidence="4">
    <location>
        <position position="184"/>
    </location>
</feature>
<dbReference type="Gene3D" id="1.10.1040.10">
    <property type="entry name" value="N-(1-d-carboxylethyl)-l-norvaline Dehydrogenase, domain 2"/>
    <property type="match status" value="1"/>
</dbReference>
<dbReference type="InterPro" id="IPR008927">
    <property type="entry name" value="6-PGluconate_DH-like_C_sf"/>
</dbReference>
<proteinExistence type="inferred from homology"/>
<comment type="caution">
    <text evidence="7">The sequence shown here is derived from an EMBL/GenBank/DDBJ whole genome shotgun (WGS) entry which is preliminary data.</text>
</comment>
<dbReference type="Pfam" id="PF14833">
    <property type="entry name" value="NAD_binding_11"/>
    <property type="match status" value="1"/>
</dbReference>
<dbReference type="GO" id="GO:0051287">
    <property type="term" value="F:NAD binding"/>
    <property type="evidence" value="ECO:0007669"/>
    <property type="project" value="InterPro"/>
</dbReference>
<evidence type="ECO:0000256" key="2">
    <source>
        <dbReference type="ARBA" id="ARBA00023002"/>
    </source>
</evidence>
<dbReference type="InterPro" id="IPR002204">
    <property type="entry name" value="3-OH-isobutyrate_DH-rel_CS"/>
</dbReference>
<dbReference type="PIRSF" id="PIRSF000103">
    <property type="entry name" value="HIBADH"/>
    <property type="match status" value="1"/>
</dbReference>
<keyword evidence="2" id="KW-0560">Oxidoreductase</keyword>
<dbReference type="Pfam" id="PF03446">
    <property type="entry name" value="NAD_binding_2"/>
    <property type="match status" value="1"/>
</dbReference>
<protein>
    <submittedName>
        <fullName evidence="7">NAD(P)-dependent oxidoreductase</fullName>
    </submittedName>
</protein>
<dbReference type="SUPFAM" id="SSF51735">
    <property type="entry name" value="NAD(P)-binding Rossmann-fold domains"/>
    <property type="match status" value="1"/>
</dbReference>
<dbReference type="Proteomes" id="UP000711391">
    <property type="component" value="Unassembled WGS sequence"/>
</dbReference>
<comment type="similarity">
    <text evidence="1">Belongs to the HIBADH-related family.</text>
</comment>
<dbReference type="PANTHER" id="PTHR43060">
    <property type="entry name" value="3-HYDROXYISOBUTYRATE DEHYDROGENASE-LIKE 1, MITOCHONDRIAL-RELATED"/>
    <property type="match status" value="1"/>
</dbReference>
<evidence type="ECO:0000313" key="7">
    <source>
        <dbReference type="EMBL" id="MBL6818525.1"/>
    </source>
</evidence>
<name>A0A937I8J5_9GAMM</name>
<dbReference type="AlphaFoldDB" id="A0A937I8J5"/>
<evidence type="ECO:0000256" key="3">
    <source>
        <dbReference type="ARBA" id="ARBA00023027"/>
    </source>
</evidence>
<dbReference type="Gene3D" id="3.40.50.720">
    <property type="entry name" value="NAD(P)-binding Rossmann-like Domain"/>
    <property type="match status" value="1"/>
</dbReference>
<dbReference type="GO" id="GO:0016054">
    <property type="term" value="P:organic acid catabolic process"/>
    <property type="evidence" value="ECO:0007669"/>
    <property type="project" value="UniProtKB-ARBA"/>
</dbReference>
<dbReference type="InterPro" id="IPR029154">
    <property type="entry name" value="HIBADH-like_NADP-bd"/>
</dbReference>
<accession>A0A937I8J5</accession>
<dbReference type="PROSITE" id="PS00895">
    <property type="entry name" value="3_HYDROXYISOBUT_DH"/>
    <property type="match status" value="1"/>
</dbReference>
<organism evidence="7 8">
    <name type="scientific">SAR86 cluster bacterium</name>
    <dbReference type="NCBI Taxonomy" id="2030880"/>
    <lineage>
        <taxon>Bacteria</taxon>
        <taxon>Pseudomonadati</taxon>
        <taxon>Pseudomonadota</taxon>
        <taxon>Gammaproteobacteria</taxon>
        <taxon>SAR86 cluster</taxon>
    </lineage>
</organism>
<sequence length="300" mass="32841">MTGKTSKNIKKKKRIMNNIGFIGLGVMGAPMAGHLSQKGYNLSVFNRSNAKSKLWKSQYKGVISSSLNDLALNSDVIILCVKKDEDVRNIINETKDSIKPNSIVIDHTTTSAELAKEMHDILKEKQSSFLDAPVSGGEAGAKLGKLSIMVGGEKNIFSSASNILSCYSKFTKFMGPSGHGQLTKMVNQICIAGLIQALAEGLNFSEKAGLNSSDVIEVISQGAAQSWQMENRWETMLADQYDHGFAVDLMRKDLEIVKKQAELIGANIEITKLVNNFYQDIQDMGGGNWDTSSLLKRLKD</sequence>
<dbReference type="EMBL" id="JADHQD010000022">
    <property type="protein sequence ID" value="MBL6818525.1"/>
    <property type="molecule type" value="Genomic_DNA"/>
</dbReference>
<feature type="domain" description="3-hydroxyisobutyrate dehydrogenase-like NAD-binding" evidence="6">
    <location>
        <begin position="178"/>
        <end position="297"/>
    </location>
</feature>
<dbReference type="InterPro" id="IPR015815">
    <property type="entry name" value="HIBADH-related"/>
</dbReference>
<reference evidence="7" key="1">
    <citation type="submission" date="2020-10" db="EMBL/GenBank/DDBJ databases">
        <title>Microbiome of the Black Sea water column analyzed by genome centric metagenomics.</title>
        <authorList>
            <person name="Cabello-Yeves P.J."/>
            <person name="Callieri C."/>
            <person name="Picazo A."/>
            <person name="Mehrshad M."/>
            <person name="Haro-Moreno J.M."/>
            <person name="Roda-Garcia J."/>
            <person name="Dzembekova N."/>
            <person name="Slabakova V."/>
            <person name="Slabakova N."/>
            <person name="Moncheva S."/>
            <person name="Rodriguez-Valera F."/>
        </authorList>
    </citation>
    <scope>NUCLEOTIDE SEQUENCE</scope>
    <source>
        <strain evidence="7">BS307-5m-G50</strain>
    </source>
</reference>
<dbReference type="PANTHER" id="PTHR43060:SF15">
    <property type="entry name" value="3-HYDROXYISOBUTYRATE DEHYDROGENASE-LIKE 1, MITOCHONDRIAL-RELATED"/>
    <property type="match status" value="1"/>
</dbReference>
<evidence type="ECO:0000259" key="6">
    <source>
        <dbReference type="Pfam" id="PF14833"/>
    </source>
</evidence>